<dbReference type="RefSeq" id="WP_085123796.1">
    <property type="nucleotide sequence ID" value="NZ_FWZX01000013.1"/>
</dbReference>
<gene>
    <name evidence="3" type="ORF">SAMN05428998_113120</name>
</gene>
<evidence type="ECO:0000259" key="2">
    <source>
        <dbReference type="Pfam" id="PF02470"/>
    </source>
</evidence>
<accession>A0A1Y6C347</accession>
<feature type="domain" description="Mce/MlaD" evidence="2">
    <location>
        <begin position="40"/>
        <end position="115"/>
    </location>
</feature>
<feature type="transmembrane region" description="Helical" evidence="1">
    <location>
        <begin position="7"/>
        <end position="29"/>
    </location>
</feature>
<dbReference type="PANTHER" id="PTHR36698:SF2">
    <property type="entry name" value="MCE_MLAD DOMAIN-CONTAINING PROTEIN"/>
    <property type="match status" value="1"/>
</dbReference>
<keyword evidence="4" id="KW-1185">Reference proteome</keyword>
<keyword evidence="1" id="KW-0812">Transmembrane</keyword>
<dbReference type="EMBL" id="FWZX01000013">
    <property type="protein sequence ID" value="SMF39250.1"/>
    <property type="molecule type" value="Genomic_DNA"/>
</dbReference>
<dbReference type="STRING" id="560819.SAMN05428998_113120"/>
<evidence type="ECO:0000313" key="3">
    <source>
        <dbReference type="EMBL" id="SMF39250.1"/>
    </source>
</evidence>
<keyword evidence="1" id="KW-1133">Transmembrane helix</keyword>
<proteinExistence type="predicted"/>
<name>A0A1Y6C347_9PROT</name>
<dbReference type="InterPro" id="IPR003399">
    <property type="entry name" value="Mce/MlaD"/>
</dbReference>
<evidence type="ECO:0000313" key="4">
    <source>
        <dbReference type="Proteomes" id="UP000192917"/>
    </source>
</evidence>
<evidence type="ECO:0000256" key="1">
    <source>
        <dbReference type="SAM" id="Phobius"/>
    </source>
</evidence>
<reference evidence="3 4" key="1">
    <citation type="submission" date="2017-04" db="EMBL/GenBank/DDBJ databases">
        <authorList>
            <person name="Afonso C.L."/>
            <person name="Miller P.J."/>
            <person name="Scott M.A."/>
            <person name="Spackman E."/>
            <person name="Goraichik I."/>
            <person name="Dimitrov K.M."/>
            <person name="Suarez D.L."/>
            <person name="Swayne D.E."/>
        </authorList>
    </citation>
    <scope>NUCLEOTIDE SEQUENCE [LARGE SCALE GENOMIC DNA]</scope>
    <source>
        <strain evidence="3 4">USBA 355</strain>
    </source>
</reference>
<dbReference type="PANTHER" id="PTHR36698">
    <property type="entry name" value="BLL5892 PROTEIN"/>
    <property type="match status" value="1"/>
</dbReference>
<sequence length="346" mass="37403">METRASYLLVGSFVLALLVGALGFVIWLANFQVQSDLRSYELVFKNSVTGLSEASPVRYAGVRVGEVRSVRLDPDHPEQVQVIVEVQADTPVKQDTVASMEFEGLAGGRYILLQGGSKEAAAPKVEPGRRYPRIRTRPSTISQVIEGAPDTLAAAQRVLNQVEKLVDDENLQTFSNTLKNLETVTGAVATRSADIDKLLKDASGTMENISQSTSQLAELATELRGDANTITASTNRTLVAIEGLANNLNGAVGTNAGELQRTLVEVRKAAGSIKSLSDQVNGMVAENREPLHDFTATGLYELAGLLNQMKTLVSRLNNVTAQVERDPARFLFGDSQEGYETQPTQR</sequence>
<dbReference type="AlphaFoldDB" id="A0A1Y6C347"/>
<dbReference type="Proteomes" id="UP000192917">
    <property type="component" value="Unassembled WGS sequence"/>
</dbReference>
<organism evidence="3 4">
    <name type="scientific">Tistlia consotensis USBA 355</name>
    <dbReference type="NCBI Taxonomy" id="560819"/>
    <lineage>
        <taxon>Bacteria</taxon>
        <taxon>Pseudomonadati</taxon>
        <taxon>Pseudomonadota</taxon>
        <taxon>Alphaproteobacteria</taxon>
        <taxon>Rhodospirillales</taxon>
        <taxon>Rhodovibrionaceae</taxon>
        <taxon>Tistlia</taxon>
    </lineage>
</organism>
<keyword evidence="1" id="KW-0472">Membrane</keyword>
<protein>
    <submittedName>
        <fullName evidence="3">Phospholipid/cholesterol/gamma-HCH transport system substrate-binding protein</fullName>
    </submittedName>
</protein>
<dbReference type="Pfam" id="PF02470">
    <property type="entry name" value="MlaD"/>
    <property type="match status" value="1"/>
</dbReference>